<dbReference type="AlphaFoldDB" id="A0A314LFN4"/>
<feature type="compositionally biased region" description="Basic and acidic residues" evidence="1">
    <location>
        <begin position="217"/>
        <end position="248"/>
    </location>
</feature>
<feature type="region of interest" description="Disordered" evidence="1">
    <location>
        <begin position="217"/>
        <end position="275"/>
    </location>
</feature>
<dbReference type="PANTHER" id="PTHR31286">
    <property type="entry name" value="GLYCINE-RICH CELL WALL STRUCTURAL PROTEIN 1.8-LIKE"/>
    <property type="match status" value="1"/>
</dbReference>
<gene>
    <name evidence="3" type="ORF">A4A49_12070</name>
</gene>
<dbReference type="InterPro" id="IPR025558">
    <property type="entry name" value="DUF4283"/>
</dbReference>
<dbReference type="EMBL" id="MJEQ01000066">
    <property type="protein sequence ID" value="OIT39947.1"/>
    <property type="molecule type" value="Genomic_DNA"/>
</dbReference>
<evidence type="ECO:0000313" key="4">
    <source>
        <dbReference type="Proteomes" id="UP000187609"/>
    </source>
</evidence>
<evidence type="ECO:0000256" key="1">
    <source>
        <dbReference type="SAM" id="MobiDB-lite"/>
    </source>
</evidence>
<evidence type="ECO:0000313" key="3">
    <source>
        <dbReference type="EMBL" id="OIT39947.1"/>
    </source>
</evidence>
<protein>
    <recommendedName>
        <fullName evidence="2">DUF4283 domain-containing protein</fullName>
    </recommendedName>
</protein>
<dbReference type="Gramene" id="OIT39947">
    <property type="protein sequence ID" value="OIT39947"/>
    <property type="gene ID" value="A4A49_12070"/>
</dbReference>
<dbReference type="PANTHER" id="PTHR31286:SF164">
    <property type="entry name" value="ZINC FINGER, CCHC-TYPE"/>
    <property type="match status" value="1"/>
</dbReference>
<reference evidence="3" key="1">
    <citation type="submission" date="2016-11" db="EMBL/GenBank/DDBJ databases">
        <title>The genome of Nicotiana attenuata.</title>
        <authorList>
            <person name="Xu S."/>
            <person name="Brockmoeller T."/>
            <person name="Gaquerel E."/>
            <person name="Navarro A."/>
            <person name="Kuhl H."/>
            <person name="Gase K."/>
            <person name="Ling Z."/>
            <person name="Zhou W."/>
            <person name="Kreitzer C."/>
            <person name="Stanke M."/>
            <person name="Tang H."/>
            <person name="Lyons E."/>
            <person name="Pandey P."/>
            <person name="Pandey S.P."/>
            <person name="Timmermann B."/>
            <person name="Baldwin I.T."/>
        </authorList>
    </citation>
    <scope>NUCLEOTIDE SEQUENCE [LARGE SCALE GENOMIC DNA]</scope>
    <source>
        <strain evidence="3">UT</strain>
    </source>
</reference>
<comment type="caution">
    <text evidence="3">The sequence shown here is derived from an EMBL/GenBank/DDBJ whole genome shotgun (WGS) entry which is preliminary data.</text>
</comment>
<feature type="compositionally biased region" description="Basic residues" evidence="1">
    <location>
        <begin position="259"/>
        <end position="275"/>
    </location>
</feature>
<name>A0A314LFN4_NICAT</name>
<dbReference type="InterPro" id="IPR040256">
    <property type="entry name" value="At4g02000-like"/>
</dbReference>
<accession>A0A314LFN4</accession>
<organism evidence="3 4">
    <name type="scientific">Nicotiana attenuata</name>
    <name type="common">Coyote tobacco</name>
    <dbReference type="NCBI Taxonomy" id="49451"/>
    <lineage>
        <taxon>Eukaryota</taxon>
        <taxon>Viridiplantae</taxon>
        <taxon>Streptophyta</taxon>
        <taxon>Embryophyta</taxon>
        <taxon>Tracheophyta</taxon>
        <taxon>Spermatophyta</taxon>
        <taxon>Magnoliopsida</taxon>
        <taxon>eudicotyledons</taxon>
        <taxon>Gunneridae</taxon>
        <taxon>Pentapetalae</taxon>
        <taxon>asterids</taxon>
        <taxon>lamiids</taxon>
        <taxon>Solanales</taxon>
        <taxon>Solanaceae</taxon>
        <taxon>Nicotianoideae</taxon>
        <taxon>Nicotianeae</taxon>
        <taxon>Nicotiana</taxon>
    </lineage>
</organism>
<sequence>MPAVIFKAKDYYGVMAEECKRTLVERFLKIRPQIDKIRAQFSEKFALKGTVKIGVYDNYNVFLDFTNDEDFDIIRFKRVVEIAGSQMWLQKWTPDFKPDEDLPIATVWALLPELPFHMHTWHYAKQVIRPAGTPLVLDIATKTKTRPSMAKVIVEIDLLKPLHTSVYVGSEDENIPLNGYVQKIELENVPKYCKHCRKLGHSLVNCCAIEKLKQEENKEKKNEIGESSKGKQNEEDINRVEIQEKETMEETNWQVLNTKRNRIKKQSKARQKNQK</sequence>
<dbReference type="Proteomes" id="UP000187609">
    <property type="component" value="Unassembled WGS sequence"/>
</dbReference>
<dbReference type="Pfam" id="PF14111">
    <property type="entry name" value="DUF4283"/>
    <property type="match status" value="1"/>
</dbReference>
<proteinExistence type="predicted"/>
<evidence type="ECO:0000259" key="2">
    <source>
        <dbReference type="Pfam" id="PF14111"/>
    </source>
</evidence>
<feature type="domain" description="DUF4283" evidence="2">
    <location>
        <begin position="16"/>
        <end position="100"/>
    </location>
</feature>
<keyword evidence="4" id="KW-1185">Reference proteome</keyword>